<reference evidence="6 7" key="1">
    <citation type="submission" date="2018-07" db="EMBL/GenBank/DDBJ databases">
        <title>Genomic Encyclopedia of Type Strains, Phase IV (KMG-IV): sequencing the most valuable type-strain genomes for metagenomic binning, comparative biology and taxonomic classification.</title>
        <authorList>
            <person name="Goeker M."/>
        </authorList>
    </citation>
    <scope>NUCLEOTIDE SEQUENCE [LARGE SCALE GENOMIC DNA]</scope>
    <source>
        <strain evidence="6 7">DSM 21634</strain>
    </source>
</reference>
<dbReference type="InterPro" id="IPR000847">
    <property type="entry name" value="LysR_HTH_N"/>
</dbReference>
<dbReference type="Gene3D" id="3.40.190.290">
    <property type="match status" value="1"/>
</dbReference>
<keyword evidence="4" id="KW-0804">Transcription</keyword>
<comment type="caution">
    <text evidence="6">The sequence shown here is derived from an EMBL/GenBank/DDBJ whole genome shotgun (WGS) entry which is preliminary data.</text>
</comment>
<name>A0A368XUU5_9BURK</name>
<dbReference type="InterPro" id="IPR005119">
    <property type="entry name" value="LysR_subst-bd"/>
</dbReference>
<dbReference type="PANTHER" id="PTHR30537:SF5">
    <property type="entry name" value="HTH-TYPE TRANSCRIPTIONAL ACTIVATOR TTDR-RELATED"/>
    <property type="match status" value="1"/>
</dbReference>
<dbReference type="SUPFAM" id="SSF46785">
    <property type="entry name" value="Winged helix' DNA-binding domain"/>
    <property type="match status" value="1"/>
</dbReference>
<organism evidence="6 7">
    <name type="scientific">Pseudorhodoferax soli</name>
    <dbReference type="NCBI Taxonomy" id="545864"/>
    <lineage>
        <taxon>Bacteria</taxon>
        <taxon>Pseudomonadati</taxon>
        <taxon>Pseudomonadota</taxon>
        <taxon>Betaproteobacteria</taxon>
        <taxon>Burkholderiales</taxon>
        <taxon>Comamonadaceae</taxon>
    </lineage>
</organism>
<keyword evidence="7" id="KW-1185">Reference proteome</keyword>
<comment type="similarity">
    <text evidence="1">Belongs to the LysR transcriptional regulatory family.</text>
</comment>
<dbReference type="PROSITE" id="PS50931">
    <property type="entry name" value="HTH_LYSR"/>
    <property type="match status" value="1"/>
</dbReference>
<dbReference type="CDD" id="cd08422">
    <property type="entry name" value="PBP2_CrgA_like"/>
    <property type="match status" value="1"/>
</dbReference>
<dbReference type="RefSeq" id="WP_114468914.1">
    <property type="nucleotide sequence ID" value="NZ_QPJK01000004.1"/>
</dbReference>
<proteinExistence type="inferred from homology"/>
<evidence type="ECO:0000256" key="3">
    <source>
        <dbReference type="ARBA" id="ARBA00023125"/>
    </source>
</evidence>
<dbReference type="EMBL" id="QPJK01000004">
    <property type="protein sequence ID" value="RCW71733.1"/>
    <property type="molecule type" value="Genomic_DNA"/>
</dbReference>
<dbReference type="Pfam" id="PF00126">
    <property type="entry name" value="HTH_1"/>
    <property type="match status" value="1"/>
</dbReference>
<gene>
    <name evidence="6" type="ORF">DES41_104553</name>
</gene>
<keyword evidence="2" id="KW-0805">Transcription regulation</keyword>
<dbReference type="InterPro" id="IPR036390">
    <property type="entry name" value="WH_DNA-bd_sf"/>
</dbReference>
<evidence type="ECO:0000256" key="1">
    <source>
        <dbReference type="ARBA" id="ARBA00009437"/>
    </source>
</evidence>
<sequence>MNSLGFAESLSLFVDVVQDKSFSAAARRRGLAASSVARQIDALEREMQVPLLTRSTRALALTEAGALLYERALKILHDLMDTRSEVVALDGSVQGLLRVSCVPAFGRRHVAPHLPALFDRYPALNVELELTERVVDPVAERFDLVIRIGDQPDSALVSRRIGSQRYVMGASPAYLRRHGTPRCMADLAAHRLIDRQHSTSVRGWRELPGIDWRQPPQFALESNDCDTRRMCAARGLGIALMPNWAIGEDLAAGRIVELQLEDAPPAEVSGIHLLRPGGRANAKVRAFTDHLLHSIGPAAGWVGAVVPQARGPVPQADTMPA</sequence>
<dbReference type="Proteomes" id="UP000252884">
    <property type="component" value="Unassembled WGS sequence"/>
</dbReference>
<dbReference type="FunFam" id="1.10.10.10:FF:000001">
    <property type="entry name" value="LysR family transcriptional regulator"/>
    <property type="match status" value="1"/>
</dbReference>
<evidence type="ECO:0000256" key="2">
    <source>
        <dbReference type="ARBA" id="ARBA00023015"/>
    </source>
</evidence>
<dbReference type="OrthoDB" id="8885940at2"/>
<protein>
    <submittedName>
        <fullName evidence="6">LysR family transcriptional regulator</fullName>
    </submittedName>
</protein>
<accession>A0A368XUU5</accession>
<dbReference type="SUPFAM" id="SSF53850">
    <property type="entry name" value="Periplasmic binding protein-like II"/>
    <property type="match status" value="1"/>
</dbReference>
<keyword evidence="3" id="KW-0238">DNA-binding</keyword>
<dbReference type="InterPro" id="IPR058163">
    <property type="entry name" value="LysR-type_TF_proteobact-type"/>
</dbReference>
<dbReference type="AlphaFoldDB" id="A0A368XUU5"/>
<evidence type="ECO:0000313" key="7">
    <source>
        <dbReference type="Proteomes" id="UP000252884"/>
    </source>
</evidence>
<evidence type="ECO:0000256" key="4">
    <source>
        <dbReference type="ARBA" id="ARBA00023163"/>
    </source>
</evidence>
<dbReference type="Pfam" id="PF03466">
    <property type="entry name" value="LysR_substrate"/>
    <property type="match status" value="1"/>
</dbReference>
<feature type="domain" description="HTH lysR-type" evidence="5">
    <location>
        <begin position="1"/>
        <end position="62"/>
    </location>
</feature>
<dbReference type="PANTHER" id="PTHR30537">
    <property type="entry name" value="HTH-TYPE TRANSCRIPTIONAL REGULATOR"/>
    <property type="match status" value="1"/>
</dbReference>
<dbReference type="InterPro" id="IPR036388">
    <property type="entry name" value="WH-like_DNA-bd_sf"/>
</dbReference>
<dbReference type="GO" id="GO:0003677">
    <property type="term" value="F:DNA binding"/>
    <property type="evidence" value="ECO:0007669"/>
    <property type="project" value="UniProtKB-KW"/>
</dbReference>
<dbReference type="Gene3D" id="1.10.10.10">
    <property type="entry name" value="Winged helix-like DNA-binding domain superfamily/Winged helix DNA-binding domain"/>
    <property type="match status" value="1"/>
</dbReference>
<evidence type="ECO:0000259" key="5">
    <source>
        <dbReference type="PROSITE" id="PS50931"/>
    </source>
</evidence>
<evidence type="ECO:0000313" key="6">
    <source>
        <dbReference type="EMBL" id="RCW71733.1"/>
    </source>
</evidence>
<dbReference type="GO" id="GO:0003700">
    <property type="term" value="F:DNA-binding transcription factor activity"/>
    <property type="evidence" value="ECO:0007669"/>
    <property type="project" value="InterPro"/>
</dbReference>